<dbReference type="GO" id="GO:0006508">
    <property type="term" value="P:proteolysis"/>
    <property type="evidence" value="ECO:0007669"/>
    <property type="project" value="UniProtKB-KW"/>
</dbReference>
<evidence type="ECO:0000313" key="5">
    <source>
        <dbReference type="EMBL" id="VDM48432.1"/>
    </source>
</evidence>
<sequence>MMRYIDALLSKERPIFTDQSAEEFMCKLNAIQNEMINMKHVPTEKDGIVTNRKSASVKNPEQQRHLFEGDIVLTDEQMEVILECYSNIGRISRRAQNISIGNGCSSLGTVAHEIGHALGYFHEQSRYDRDAYVRIIAENVQNGLLSRFTKQPQITMVTYGVAYDFGSVMHYQRDAFSSNGKDTVVTLDANYQSTIGQRTGLSFADIKKMNFAYCNETCPQKLQCLNNGYTDPKNCSQCRCPDGSGGELCNELIQPPNLCEPLEQNATTSFRVLSAFGAGNCNFRITAPANRRVTIQLDILLFRRRIPCTTSFVEVRYGNDLSTTGARSLNCSLEYTAGCKKSKYRFDDAIYNNKWKYRFDDAIYNNKWKYRFDDAIHNN</sequence>
<dbReference type="PANTHER" id="PTHR10127">
    <property type="entry name" value="DISCOIDIN, CUB, EGF, LAMININ , AND ZINC METALLOPROTEASE DOMAIN CONTAINING"/>
    <property type="match status" value="1"/>
</dbReference>
<accession>A0A183V8P1</accession>
<feature type="active site" evidence="2">
    <location>
        <position position="113"/>
    </location>
</feature>
<dbReference type="WBParaSite" id="TCNE_0001711201-mRNA-1">
    <property type="protein sequence ID" value="TCNE_0001711201-mRNA-1"/>
    <property type="gene ID" value="TCNE_0001711201"/>
</dbReference>
<dbReference type="GO" id="GO:0004222">
    <property type="term" value="F:metalloendopeptidase activity"/>
    <property type="evidence" value="ECO:0007669"/>
    <property type="project" value="UniProtKB-UniRule"/>
</dbReference>
<evidence type="ECO:0000256" key="2">
    <source>
        <dbReference type="PROSITE-ProRule" id="PRU01211"/>
    </source>
</evidence>
<dbReference type="PANTHER" id="PTHR10127:SF877">
    <property type="entry name" value="ZINC METALLOPROTEINASE NAS-34"/>
    <property type="match status" value="1"/>
</dbReference>
<comment type="cofactor">
    <cofactor evidence="2 3">
        <name>Zn(2+)</name>
        <dbReference type="ChEBI" id="CHEBI:29105"/>
    </cofactor>
    <text evidence="2 3">Binds 1 zinc ion per subunit.</text>
</comment>
<dbReference type="InterPro" id="IPR034035">
    <property type="entry name" value="Astacin-like_dom"/>
</dbReference>
<feature type="binding site" evidence="2">
    <location>
        <position position="116"/>
    </location>
    <ligand>
        <name>Zn(2+)</name>
        <dbReference type="ChEBI" id="CHEBI:29105"/>
        <note>catalytic</note>
    </ligand>
</feature>
<keyword evidence="6" id="KW-1185">Reference proteome</keyword>
<evidence type="ECO:0000313" key="7">
    <source>
        <dbReference type="WBParaSite" id="TCNE_0001711201-mRNA-1"/>
    </source>
</evidence>
<comment type="caution">
    <text evidence="2">Lacks conserved residue(s) required for the propagation of feature annotation.</text>
</comment>
<gene>
    <name evidence="5" type="ORF">TCNE_LOCUS17111</name>
</gene>
<dbReference type="EMBL" id="UYWY01024158">
    <property type="protein sequence ID" value="VDM48432.1"/>
    <property type="molecule type" value="Genomic_DNA"/>
</dbReference>
<feature type="binding site" evidence="2">
    <location>
        <position position="122"/>
    </location>
    <ligand>
        <name>Zn(2+)</name>
        <dbReference type="ChEBI" id="CHEBI:29105"/>
        <note>catalytic</note>
    </ligand>
</feature>
<dbReference type="PROSITE" id="PS51864">
    <property type="entry name" value="ASTACIN"/>
    <property type="match status" value="1"/>
</dbReference>
<dbReference type="GO" id="GO:0018996">
    <property type="term" value="P:molting cycle, collagen and cuticulin-based cuticle"/>
    <property type="evidence" value="ECO:0007669"/>
    <property type="project" value="InterPro"/>
</dbReference>
<keyword evidence="2 3" id="KW-0645">Protease</keyword>
<dbReference type="AlphaFoldDB" id="A0A183V8P1"/>
<evidence type="ECO:0000256" key="3">
    <source>
        <dbReference type="RuleBase" id="RU361183"/>
    </source>
</evidence>
<dbReference type="EC" id="3.4.24.-" evidence="3"/>
<dbReference type="InterPro" id="IPR006026">
    <property type="entry name" value="Peptidase_Metallo"/>
</dbReference>
<feature type="domain" description="Peptidase M12A" evidence="4">
    <location>
        <begin position="84"/>
        <end position="215"/>
    </location>
</feature>
<keyword evidence="2 3" id="KW-0482">Metalloprotease</keyword>
<reference evidence="5 6" key="2">
    <citation type="submission" date="2018-11" db="EMBL/GenBank/DDBJ databases">
        <authorList>
            <consortium name="Pathogen Informatics"/>
        </authorList>
    </citation>
    <scope>NUCLEOTIDE SEQUENCE [LARGE SCALE GENOMIC DNA]</scope>
</reference>
<keyword evidence="2 3" id="KW-0378">Hydrolase</keyword>
<keyword evidence="2 3" id="KW-0479">Metal-binding</keyword>
<dbReference type="Pfam" id="PF01400">
    <property type="entry name" value="Astacin"/>
    <property type="match status" value="1"/>
</dbReference>
<keyword evidence="1" id="KW-1015">Disulfide bond</keyword>
<organism evidence="6 7">
    <name type="scientific">Toxocara canis</name>
    <name type="common">Canine roundworm</name>
    <dbReference type="NCBI Taxonomy" id="6265"/>
    <lineage>
        <taxon>Eukaryota</taxon>
        <taxon>Metazoa</taxon>
        <taxon>Ecdysozoa</taxon>
        <taxon>Nematoda</taxon>
        <taxon>Chromadorea</taxon>
        <taxon>Rhabditida</taxon>
        <taxon>Spirurina</taxon>
        <taxon>Ascaridomorpha</taxon>
        <taxon>Ascaridoidea</taxon>
        <taxon>Toxocaridae</taxon>
        <taxon>Toxocara</taxon>
    </lineage>
</organism>
<name>A0A183V8P1_TOXCA</name>
<dbReference type="Proteomes" id="UP000050794">
    <property type="component" value="Unassembled WGS sequence"/>
</dbReference>
<feature type="binding site" evidence="2">
    <location>
        <position position="112"/>
    </location>
    <ligand>
        <name>Zn(2+)</name>
        <dbReference type="ChEBI" id="CHEBI:29105"/>
        <note>catalytic</note>
    </ligand>
</feature>
<proteinExistence type="predicted"/>
<dbReference type="PRINTS" id="PR00480">
    <property type="entry name" value="ASTACIN"/>
</dbReference>
<evidence type="ECO:0000256" key="1">
    <source>
        <dbReference type="ARBA" id="ARBA00023157"/>
    </source>
</evidence>
<reference evidence="7" key="1">
    <citation type="submission" date="2016-06" db="UniProtKB">
        <authorList>
            <consortium name="WormBaseParasite"/>
        </authorList>
    </citation>
    <scope>IDENTIFICATION</scope>
</reference>
<dbReference type="InterPro" id="IPR001506">
    <property type="entry name" value="Peptidase_M12A"/>
</dbReference>
<evidence type="ECO:0000313" key="6">
    <source>
        <dbReference type="Proteomes" id="UP000050794"/>
    </source>
</evidence>
<dbReference type="GO" id="GO:0005576">
    <property type="term" value="C:extracellular region"/>
    <property type="evidence" value="ECO:0007669"/>
    <property type="project" value="UniProtKB-SubCell"/>
</dbReference>
<dbReference type="CDD" id="cd04280">
    <property type="entry name" value="ZnMc_astacin_like"/>
    <property type="match status" value="1"/>
</dbReference>
<evidence type="ECO:0000259" key="4">
    <source>
        <dbReference type="PROSITE" id="PS51864"/>
    </source>
</evidence>
<protein>
    <recommendedName>
        <fullName evidence="3">Metalloendopeptidase</fullName>
        <ecNumber evidence="3">3.4.24.-</ecNumber>
    </recommendedName>
</protein>
<keyword evidence="2 3" id="KW-0862">Zinc</keyword>
<dbReference type="SUPFAM" id="SSF55486">
    <property type="entry name" value="Metalloproteases ('zincins'), catalytic domain"/>
    <property type="match status" value="1"/>
</dbReference>
<dbReference type="InterPro" id="IPR024079">
    <property type="entry name" value="MetalloPept_cat_dom_sf"/>
</dbReference>
<dbReference type="Gene3D" id="3.40.390.10">
    <property type="entry name" value="Collagenase (Catalytic Domain)"/>
    <property type="match status" value="1"/>
</dbReference>
<dbReference type="SMART" id="SM00235">
    <property type="entry name" value="ZnMc"/>
    <property type="match status" value="1"/>
</dbReference>
<dbReference type="GO" id="GO:0008270">
    <property type="term" value="F:zinc ion binding"/>
    <property type="evidence" value="ECO:0007669"/>
    <property type="project" value="UniProtKB-UniRule"/>
</dbReference>